<evidence type="ECO:0000313" key="1">
    <source>
        <dbReference type="EMBL" id="KFN92096.1"/>
    </source>
</evidence>
<gene>
    <name evidence="1" type="ORF">TMUPMC115_1079</name>
</gene>
<accession>A0A091C2L9</accession>
<evidence type="ECO:0000313" key="2">
    <source>
        <dbReference type="Proteomes" id="UP000029380"/>
    </source>
</evidence>
<proteinExistence type="predicted"/>
<dbReference type="Proteomes" id="UP000029380">
    <property type="component" value="Unassembled WGS sequence"/>
</dbReference>
<reference evidence="1 2" key="1">
    <citation type="submission" date="2014-08" db="EMBL/GenBank/DDBJ databases">
        <title>Genome sequence of Tetragenococcus muriaticus.</title>
        <authorList>
            <person name="Chuea-nongthon C."/>
            <person name="Rodtong S."/>
            <person name="Yongsawatdigul J."/>
            <person name="Steele J.L."/>
            <person name="Liu X.-y."/>
            <person name="Speers J."/>
            <person name="Glasner J.D."/>
            <person name="Neeno-Eckwall E.C."/>
        </authorList>
    </citation>
    <scope>NUCLEOTIDE SEQUENCE [LARGE SCALE GENOMIC DNA]</scope>
    <source>
        <strain evidence="1 2">PMC-11-5</strain>
    </source>
</reference>
<comment type="caution">
    <text evidence="1">The sequence shown here is derived from an EMBL/GenBank/DDBJ whole genome shotgun (WGS) entry which is preliminary data.</text>
</comment>
<name>A0A091C2L9_9ENTE</name>
<protein>
    <submittedName>
        <fullName evidence="1">Uncharacterized protein</fullName>
    </submittedName>
</protein>
<dbReference type="AlphaFoldDB" id="A0A091C2L9"/>
<organism evidence="1 2">
    <name type="scientific">Tetragenococcus muriaticus PMC-11-5</name>
    <dbReference type="NCBI Taxonomy" id="1302649"/>
    <lineage>
        <taxon>Bacteria</taxon>
        <taxon>Bacillati</taxon>
        <taxon>Bacillota</taxon>
        <taxon>Bacilli</taxon>
        <taxon>Lactobacillales</taxon>
        <taxon>Enterococcaceae</taxon>
        <taxon>Tetragenococcus</taxon>
    </lineage>
</organism>
<sequence>MDGFWEIPVQLKKELLDGISQGIFSYDEKIQIEEYLADR</sequence>
<dbReference type="PATRIC" id="fig|1302649.3.peg.1081"/>
<dbReference type="EMBL" id="JPVU01000108">
    <property type="protein sequence ID" value="KFN92096.1"/>
    <property type="molecule type" value="Genomic_DNA"/>
</dbReference>